<dbReference type="PROSITE" id="PS00352">
    <property type="entry name" value="CSD_1"/>
    <property type="match status" value="1"/>
</dbReference>
<evidence type="ECO:0000259" key="3">
    <source>
        <dbReference type="PROSITE" id="PS51857"/>
    </source>
</evidence>
<dbReference type="PROSITE" id="PS51857">
    <property type="entry name" value="CSD_2"/>
    <property type="match status" value="1"/>
</dbReference>
<keyword evidence="2" id="KW-1133">Transmembrane helix</keyword>
<dbReference type="EMBL" id="NTKD01000015">
    <property type="protein sequence ID" value="PDH40132.1"/>
    <property type="molecule type" value="Genomic_DNA"/>
</dbReference>
<sequence length="142" mass="14975">MNTTVRALIVGLVAGVIAYFVIQIAFTDGVSLPTNIEDLGTLAVIVIASVITGFITSNGSPDADITSVISSSSSGSETGTVKWFNAKKGYGFITRDTGEDVFVHYRNVDGNGRRAITDGKRVSFVVVESDKGPQAETVEVLD</sequence>
<keyword evidence="2" id="KW-0812">Transmembrane</keyword>
<name>A0A2A5WUF9_9GAMM</name>
<dbReference type="AlphaFoldDB" id="A0A2A5WUF9"/>
<gene>
    <name evidence="4" type="ORF">CNE99_04215</name>
</gene>
<evidence type="ECO:0000313" key="4">
    <source>
        <dbReference type="EMBL" id="PDH40132.1"/>
    </source>
</evidence>
<evidence type="ECO:0000256" key="1">
    <source>
        <dbReference type="RuleBase" id="RU000408"/>
    </source>
</evidence>
<dbReference type="SMART" id="SM00357">
    <property type="entry name" value="CSP"/>
    <property type="match status" value="1"/>
</dbReference>
<dbReference type="InterPro" id="IPR012340">
    <property type="entry name" value="NA-bd_OB-fold"/>
</dbReference>
<dbReference type="InterPro" id="IPR011129">
    <property type="entry name" value="CSD"/>
</dbReference>
<dbReference type="PRINTS" id="PR00050">
    <property type="entry name" value="COLDSHOCK"/>
</dbReference>
<accession>A0A2A5WUF9</accession>
<dbReference type="CDD" id="cd04458">
    <property type="entry name" value="CSP_CDS"/>
    <property type="match status" value="1"/>
</dbReference>
<dbReference type="InterPro" id="IPR019844">
    <property type="entry name" value="CSD_CS"/>
</dbReference>
<dbReference type="Gene3D" id="2.40.50.140">
    <property type="entry name" value="Nucleic acid-binding proteins"/>
    <property type="match status" value="1"/>
</dbReference>
<organism evidence="4 5">
    <name type="scientific">OM182 bacterium MED-G24</name>
    <dbReference type="NCBI Taxonomy" id="1986255"/>
    <lineage>
        <taxon>Bacteria</taxon>
        <taxon>Pseudomonadati</taxon>
        <taxon>Pseudomonadota</taxon>
        <taxon>Gammaproteobacteria</taxon>
        <taxon>OMG group</taxon>
        <taxon>OM182 clade</taxon>
    </lineage>
</organism>
<proteinExistence type="predicted"/>
<feature type="domain" description="CSD" evidence="3">
    <location>
        <begin position="76"/>
        <end position="140"/>
    </location>
</feature>
<feature type="transmembrane region" description="Helical" evidence="2">
    <location>
        <begin position="39"/>
        <end position="57"/>
    </location>
</feature>
<dbReference type="GO" id="GO:0005829">
    <property type="term" value="C:cytosol"/>
    <property type="evidence" value="ECO:0007669"/>
    <property type="project" value="UniProtKB-ARBA"/>
</dbReference>
<reference evidence="4 5" key="1">
    <citation type="submission" date="2017-08" db="EMBL/GenBank/DDBJ databases">
        <title>Fine stratification of microbial communities through a metagenomic profile of the photic zone.</title>
        <authorList>
            <person name="Haro-Moreno J.M."/>
            <person name="Lopez-Perez M."/>
            <person name="De La Torre J."/>
            <person name="Picazo A."/>
            <person name="Camacho A."/>
            <person name="Rodriguez-Valera F."/>
        </authorList>
    </citation>
    <scope>NUCLEOTIDE SEQUENCE [LARGE SCALE GENOMIC DNA]</scope>
    <source>
        <strain evidence="4">MED-G24</strain>
    </source>
</reference>
<comment type="caution">
    <text evidence="4">The sequence shown here is derived from an EMBL/GenBank/DDBJ whole genome shotgun (WGS) entry which is preliminary data.</text>
</comment>
<keyword evidence="2" id="KW-0472">Membrane</keyword>
<feature type="transmembrane region" description="Helical" evidence="2">
    <location>
        <begin position="7"/>
        <end position="27"/>
    </location>
</feature>
<dbReference type="InterPro" id="IPR050181">
    <property type="entry name" value="Cold_shock_domain"/>
</dbReference>
<dbReference type="InterPro" id="IPR002059">
    <property type="entry name" value="CSP_DNA-bd"/>
</dbReference>
<dbReference type="Proteomes" id="UP000219327">
    <property type="component" value="Unassembled WGS sequence"/>
</dbReference>
<comment type="subcellular location">
    <subcellularLocation>
        <location evidence="1">Cytoplasm</location>
    </subcellularLocation>
</comment>
<evidence type="ECO:0000313" key="5">
    <source>
        <dbReference type="Proteomes" id="UP000219327"/>
    </source>
</evidence>
<dbReference type="Pfam" id="PF00313">
    <property type="entry name" value="CSD"/>
    <property type="match status" value="1"/>
</dbReference>
<protein>
    <submittedName>
        <fullName evidence="4">Cold-shock protein</fullName>
    </submittedName>
</protein>
<evidence type="ECO:0000256" key="2">
    <source>
        <dbReference type="SAM" id="Phobius"/>
    </source>
</evidence>
<dbReference type="GO" id="GO:0003676">
    <property type="term" value="F:nucleic acid binding"/>
    <property type="evidence" value="ECO:0007669"/>
    <property type="project" value="InterPro"/>
</dbReference>
<dbReference type="SUPFAM" id="SSF50249">
    <property type="entry name" value="Nucleic acid-binding proteins"/>
    <property type="match status" value="1"/>
</dbReference>
<dbReference type="PANTHER" id="PTHR11544">
    <property type="entry name" value="COLD SHOCK DOMAIN CONTAINING PROTEINS"/>
    <property type="match status" value="1"/>
</dbReference>